<comment type="caution">
    <text evidence="2">The sequence shown here is derived from an EMBL/GenBank/DDBJ whole genome shotgun (WGS) entry which is preliminary data.</text>
</comment>
<protein>
    <submittedName>
        <fullName evidence="2">Uncharacterized protein</fullName>
    </submittedName>
</protein>
<dbReference type="Proteomes" id="UP000755104">
    <property type="component" value="Unassembled WGS sequence"/>
</dbReference>
<accession>A0ABS7J220</accession>
<keyword evidence="1" id="KW-0472">Membrane</keyword>
<keyword evidence="1" id="KW-1133">Transmembrane helix</keyword>
<keyword evidence="3" id="KW-1185">Reference proteome</keyword>
<keyword evidence="1" id="KW-0812">Transmembrane</keyword>
<organism evidence="2 3">
    <name type="scientific">Qipengyuania qiaonensis</name>
    <dbReference type="NCBI Taxonomy" id="2867240"/>
    <lineage>
        <taxon>Bacteria</taxon>
        <taxon>Pseudomonadati</taxon>
        <taxon>Pseudomonadota</taxon>
        <taxon>Alphaproteobacteria</taxon>
        <taxon>Sphingomonadales</taxon>
        <taxon>Erythrobacteraceae</taxon>
        <taxon>Qipengyuania</taxon>
    </lineage>
</organism>
<evidence type="ECO:0000256" key="1">
    <source>
        <dbReference type="SAM" id="Phobius"/>
    </source>
</evidence>
<feature type="transmembrane region" description="Helical" evidence="1">
    <location>
        <begin position="167"/>
        <end position="187"/>
    </location>
</feature>
<reference evidence="2 3" key="1">
    <citation type="submission" date="2021-08" db="EMBL/GenBank/DDBJ databases">
        <title>Comparative Genomics Analysis of the Genus Qipengyuania Reveals Extensive Genetic Diversity and Metabolic Versatility, Including the Description of Fifteen Novel Species.</title>
        <authorList>
            <person name="Liu Y."/>
        </authorList>
    </citation>
    <scope>NUCLEOTIDE SEQUENCE [LARGE SCALE GENOMIC DNA]</scope>
    <source>
        <strain evidence="2 3">6D47A</strain>
    </source>
</reference>
<evidence type="ECO:0000313" key="3">
    <source>
        <dbReference type="Proteomes" id="UP000755104"/>
    </source>
</evidence>
<gene>
    <name evidence="2" type="ORF">K3174_02340</name>
</gene>
<sequence>MKTDTQKYRDNALFILLLEHVTGSNRYQPVKELNERYNAKIPPDLLNDAFIHWQKKGFAKIYRTGTPLSARLRRDSYGDAYEEVLSIIGATSLRVTPDLREIFSDVDPNEDLPLPDGWKWFTWEKEENRSQPNEQAPSSPISIVNNFSPVNNVQSDRKSVPNAKLSWAGWVGVLVGIASILVTLWIAGKI</sequence>
<proteinExistence type="predicted"/>
<evidence type="ECO:0000313" key="2">
    <source>
        <dbReference type="EMBL" id="MBX7481356.1"/>
    </source>
</evidence>
<dbReference type="EMBL" id="JAIGNO010000001">
    <property type="protein sequence ID" value="MBX7481356.1"/>
    <property type="molecule type" value="Genomic_DNA"/>
</dbReference>
<dbReference type="RefSeq" id="WP_221555281.1">
    <property type="nucleotide sequence ID" value="NZ_JAIGNO010000001.1"/>
</dbReference>
<name>A0ABS7J220_9SPHN</name>